<feature type="compositionally biased region" description="Pro residues" evidence="1">
    <location>
        <begin position="42"/>
        <end position="55"/>
    </location>
</feature>
<evidence type="ECO:0000259" key="3">
    <source>
        <dbReference type="Pfam" id="PF18763"/>
    </source>
</evidence>
<dbReference type="EMBL" id="LR797822">
    <property type="protein sequence ID" value="CAB4241363.1"/>
    <property type="molecule type" value="Genomic_DNA"/>
</dbReference>
<feature type="compositionally biased region" description="Gly residues" evidence="1">
    <location>
        <begin position="1387"/>
        <end position="1406"/>
    </location>
</feature>
<keyword evidence="2" id="KW-1133">Transmembrane helix</keyword>
<gene>
    <name evidence="7" type="ORF">UFOVP145_13</name>
    <name evidence="5" type="ORF">UFOVP4_2</name>
    <name evidence="6" type="ORF">UFOVP64_57</name>
</gene>
<evidence type="ECO:0000313" key="5">
    <source>
        <dbReference type="EMBL" id="CAB4120902.1"/>
    </source>
</evidence>
<evidence type="ECO:0000313" key="6">
    <source>
        <dbReference type="EMBL" id="CAB4241363.1"/>
    </source>
</evidence>
<dbReference type="InterPro" id="IPR041047">
    <property type="entry name" value="LPD1"/>
</dbReference>
<protein>
    <submittedName>
        <fullName evidence="7">Uncharacterized protein</fullName>
    </submittedName>
</protein>
<accession>A0A6J7VNK2</accession>
<keyword evidence="2" id="KW-0472">Membrane</keyword>
<evidence type="ECO:0000259" key="4">
    <source>
        <dbReference type="Pfam" id="PF18796"/>
    </source>
</evidence>
<dbReference type="Pfam" id="PF18796">
    <property type="entry name" value="LPD1"/>
    <property type="match status" value="1"/>
</dbReference>
<sequence length="2626" mass="280352">MTALTPVDYDPFAAPAKGSAPKLTPVDYDPFAAQPASAPAPVAAPPAPPARPAPPFIDRQRAVDALNGDPSAIILGTSDSNPNWSPLAAVPQRDQASTRFPAVNALNHFNSSKLTPSLDRFSNRLVARVTGDQRLIGSELPEPHEPSNFLEKAMSYAPSNGPQVDFSGAERPNTFEGGLAAASRASVRGVLPSAAGWAGFGAGATAISPVAAAVALASGPFGVVTGPATEVVGGLGGAFAASAATEAAQKAALSYTPQDALAVVGQDNTTLERDSTNHPIATFAGNLAPGFLFGRPTFKGAEVASDAGRLARIFANPVASAATTGALGGVIETGSEVARGEKIDPAKIGIAAVVGAALNKPTALGSRLQNFGQSTVSAGAKVFSNAADAINDMLGRPTRASAYQAEQGFATAPQQAAEGDWQVNDQGIMTDPSGKPFSFGNDHVSAAKWAVLHRLGGDFDIAIISGPDGQSHITLQRRNIEGSSSTGTAADPAGQGEVSGQLPAKIDQNAPAASVAPVTPPPPETITSPAIVLGTEPSAPLGAPAAVQGAPQPGSPLPVAGAQTTVPTGLAAVIAGTQPTPAAAGAEAAAAPLPADLPIDEHLLPQLADTSRQFGAGYANNLDREARHIASAMGASSVSANHFTQAILNISDRMSGQNVPFAYTGQALTAATVVPQSAAPQVSRPDNKATYKDPAFKRAFKGVELPHVESSAAFELTKGWHHGTTALSGSAQEVDSVSDLTAELERIRPTMASIRDGGTGFNPLQPYFEGFLAAITGERVQVRTKPVGETIGVEQAYEQILQALNGQATPAPAPATPTGDAPLKVAKFSTGEGPHMEGMGLSEGTVATLSDGTRILLTGVPSGAGSRPKDIMWKMRLPYDVDGRVYGYTDAELGAAKNRGEAAKKALEVVQWMRTNPGQEPVSYLSINTGNALSTATPAPAVRPAPAAPAPTAPAPASPEPEKPIEPPLIVGKKTSARIPATKEKVELQFEIHDLTNIRHAEGDLQNRDRSRPETQEFLRDFTKNFDPEILGEDQFTDRGAPIINKDNVVLSGNGRMMGLDEIYKSHPEKAAAYRKFLTDQGYDVSGIDRPVLVRRATGDLDERAFVTGSNDSDIAALSPPEQARQDAKDVLSNEVLSKYKGGDLNASINSDFVSAFIAQLSGKQQRSLMDANRHVSVQGIERISNALLFKAYGNAGKVSETFISKALERTDDDSKTLTGSLSEAAPVWIALQRGIAAGDVDAKYDITDKILETLATVSDIKARDLKVRDYLLSDDMFNAIDPFVKDILLSFHNNAITRFKSKKAITALLRDYVDKAEGQVAGGEDMFGPVETPSAHELWKAVDKAAQGDETSTLFEKGTTNGNSKGNERRNQVRNQIAALEDEGEGAGGEIQRGSGGNADGTQGGDEGRRGELLDRSGVSGDNKGGYRDTFNEASFTNRLSIYQSAIRATGIEPSKFALLKPERKVELLVRALEDLTGIKVEIDPRLPKRSAMDQLLDAHQTLQGMAYVLGISPRALSLEGGLSLKLIAQGNFLGAFFPPPGANQIQLPGRSNSFAHEWAHALDWHLMEKLGGAGRGLSGMVRKEGAHFPPENLREAFIDLMNAMFFDEAGMAAKIMDLEKKIASTKSDKVKAAAQTQIDNFRSGRSQARDVPSRYLAGAKAFDATSEYWTSPTEMMARAMEAYVSYMAELQGFGTEFIGKGDANYRSNAEERFKLTFPKDAERLRIFEAIGNLMQQIHNEAMLGSDPASGVKPDMTDIVRLTDFDRLIPYKENGTLIQRELAAQRRQARQLERDMQGRATDPKSLVQRTLDVWSTVFFSMAGQLKMLQARNKSAAIGKIHDLLATTPGNGEYVGRTFSEAVTMRRNRNVNRLGHILKNNGLMDMEPEDERLLRDALISEDNTSIPVNIIKAAAEIRTLLDNEWQENQNAGISLGYASAVGYLNRSLDLPLVFGDETGFSEAAGRVYELVYDRDFGDSVDAIMAQEGGLSKFAKMAKMYGVDGADELRALSRQINALGKQMATSADPDAIQAKIDELTEQLMDLMGDMYDGVRSGFAEARAAAWLAKIKAAADYDFDAHSPDANYTKKRDLPPEADKLLENYYLQNPIESVLNYFGVSARRIAYAERFGAKGEKLDKLKAQMVAEGVGREDQAEVLKILNIATGRTRSGFSNSAQGFMSALQAIGTLQMLPRAVLSSLTESFTAGAAGSDFRLGIKAFAAVLSGTKSLKGRQRAELARAIGIVTDVSGDMMMEARFGGNFGNATRWDRLTSRMFERTGLTGLTRAQRTHILAASHAFLDNLVGKVLSIRGDKNADAMLQELGIRDVEAFAKEFAAKNGMPTVEDLDTKWGEDYALASRRFANMSIMEPTAMDRPQLANNPVGRVIYGITAFSQAFWRNVLKRQILMTKNTYKRTGAIDAAKHAVFGFLPAALLMVLTGTVVSMLREWLLNRDKWEEHRIKGDLMETMAALGAQRTFALGTADPFISAWFGLKYQRDLSNVMIGAFPGMILQNMQTLLQAAQRNSDKTNTTEYNATRAAYNLTVAPALSIALAATPAGPLTGPLLGLAQMIGTAPAAGNTVARVINGPKGLKTDPETGKRAETDAEYADRMREKAARAQARKAENK</sequence>
<feature type="domain" description="DdrB-like" evidence="3">
    <location>
        <begin position="983"/>
        <end position="1097"/>
    </location>
</feature>
<feature type="transmembrane region" description="Helical" evidence="2">
    <location>
        <begin position="2424"/>
        <end position="2445"/>
    </location>
</feature>
<evidence type="ECO:0000256" key="2">
    <source>
        <dbReference type="SAM" id="Phobius"/>
    </source>
</evidence>
<feature type="region of interest" description="Disordered" evidence="1">
    <location>
        <begin position="480"/>
        <end position="558"/>
    </location>
</feature>
<keyword evidence="2" id="KW-0812">Transmembrane</keyword>
<evidence type="ECO:0000256" key="1">
    <source>
        <dbReference type="SAM" id="MobiDB-lite"/>
    </source>
</evidence>
<dbReference type="PANTHER" id="PTHR45725">
    <property type="entry name" value="FORMIN HOMOLOGY 2 FAMILY MEMBER"/>
    <property type="match status" value="1"/>
</dbReference>
<feature type="compositionally biased region" description="Basic and acidic residues" evidence="1">
    <location>
        <begin position="1407"/>
        <end position="1416"/>
    </location>
</feature>
<feature type="compositionally biased region" description="Basic and acidic residues" evidence="1">
    <location>
        <begin position="2591"/>
        <end position="2626"/>
    </location>
</feature>
<feature type="domain" description="Large polyvalent protein-associated" evidence="4">
    <location>
        <begin position="1667"/>
        <end position="1741"/>
    </location>
</feature>
<dbReference type="InterPro" id="IPR051425">
    <property type="entry name" value="Formin_Homology"/>
</dbReference>
<dbReference type="InterPro" id="IPR041398">
    <property type="entry name" value="DdrB_dom"/>
</dbReference>
<organism evidence="7">
    <name type="scientific">uncultured Caudovirales phage</name>
    <dbReference type="NCBI Taxonomy" id="2100421"/>
    <lineage>
        <taxon>Viruses</taxon>
        <taxon>Duplodnaviria</taxon>
        <taxon>Heunggongvirae</taxon>
        <taxon>Uroviricota</taxon>
        <taxon>Caudoviricetes</taxon>
        <taxon>Peduoviridae</taxon>
        <taxon>Maltschvirus</taxon>
        <taxon>Maltschvirus maltsch</taxon>
    </lineage>
</organism>
<feature type="region of interest" description="Disordered" evidence="1">
    <location>
        <begin position="2587"/>
        <end position="2626"/>
    </location>
</feature>
<feature type="region of interest" description="Disordered" evidence="1">
    <location>
        <begin position="936"/>
        <end position="968"/>
    </location>
</feature>
<reference evidence="7" key="1">
    <citation type="submission" date="2020-05" db="EMBL/GenBank/DDBJ databases">
        <authorList>
            <person name="Chiriac C."/>
            <person name="Salcher M."/>
            <person name="Ghai R."/>
            <person name="Kavagutti S V."/>
        </authorList>
    </citation>
    <scope>NUCLEOTIDE SEQUENCE</scope>
</reference>
<dbReference type="Pfam" id="PF18763">
    <property type="entry name" value="ddrB-ParB"/>
    <property type="match status" value="1"/>
</dbReference>
<dbReference type="EMBL" id="LR796136">
    <property type="protein sequence ID" value="CAB4120902.1"/>
    <property type="molecule type" value="Genomic_DNA"/>
</dbReference>
<dbReference type="EMBL" id="LR798189">
    <property type="protein sequence ID" value="CAB5078972.1"/>
    <property type="molecule type" value="Genomic_DNA"/>
</dbReference>
<feature type="region of interest" description="Disordered" evidence="1">
    <location>
        <begin position="1"/>
        <end position="56"/>
    </location>
</feature>
<proteinExistence type="predicted"/>
<feature type="compositionally biased region" description="Polar residues" evidence="1">
    <location>
        <begin position="1350"/>
        <end position="1366"/>
    </location>
</feature>
<feature type="compositionally biased region" description="Low complexity" evidence="1">
    <location>
        <begin position="30"/>
        <end position="41"/>
    </location>
</feature>
<dbReference type="PANTHER" id="PTHR45725:SF18">
    <property type="entry name" value="ORC1-LIKE AAA ATPASE DOMAIN-CONTAINING PROTEIN"/>
    <property type="match status" value="1"/>
</dbReference>
<name>A0A6J7VNK2_9CAUD</name>
<evidence type="ECO:0000313" key="7">
    <source>
        <dbReference type="EMBL" id="CAB5078972.1"/>
    </source>
</evidence>
<feature type="region of interest" description="Disordered" evidence="1">
    <location>
        <begin position="1348"/>
        <end position="1431"/>
    </location>
</feature>
<feature type="compositionally biased region" description="Pro residues" evidence="1">
    <location>
        <begin position="941"/>
        <end position="959"/>
    </location>
</feature>
<feature type="compositionally biased region" description="Low complexity" evidence="1">
    <location>
        <begin position="539"/>
        <end position="552"/>
    </location>
</feature>